<feature type="domain" description="Valyl-tRNA synthetase tRNA-binding arm" evidence="15">
    <location>
        <begin position="819"/>
        <end position="883"/>
    </location>
</feature>
<dbReference type="InterPro" id="IPR009008">
    <property type="entry name" value="Val/Leu/Ile-tRNA-synth_edit"/>
</dbReference>
<evidence type="ECO:0000256" key="6">
    <source>
        <dbReference type="ARBA" id="ARBA00022840"/>
    </source>
</evidence>
<keyword evidence="3 12" id="KW-0963">Cytoplasm</keyword>
<dbReference type="Pfam" id="PF00133">
    <property type="entry name" value="tRNA-synt_1"/>
    <property type="match status" value="1"/>
</dbReference>
<sequence>MEKVYDSKSVEQKWRKYWIENKTFSAVCDKNKKPFTIVIPPPNVTGSLHMGHALNNTLQDIIIRFKKLSGFNTLWVPGTDHGGIATQNVVEKLLKKEGKTKYDLGREKFLETMWKWRNDTGDTILQQLKQLGCGLDWDRTAFTMDESRSKSVKRAFIDLFNKGLIYRGKRLVNWCPRCATALSDIEVEYADEKSNLWHIKYPFRDSEGYVIVATTRPETMLGDTAVAVSPDDERYANVVGQTIKLPIVNREIKIVSDYIVEKSFGTGAVKVTPAHDATDNEISKRNNLEIIEIIDADGKMINVPEKYKGLSVKDARQAVVKDLEEGGFLVKIEDYSHSVGRCYRCSTTIEPLMSEQWFLNVGDMSKKAVSAANEEKTKFYPSSWKKPYVLWLENLRDWCISRQIWWGHRIPVYYCVDQKGNKNTNCKPIAAAETPKECPNCKGIKFVQDEDVLDTWFSSALWPISVFNWGENPDNEDLKYFYPTSVLATGHEILYLWVARMVQFGLEFMKEVPYSHVFIHGIVRDKQGKKMSKSLGNVIDPLTIMEQYGTDALRFALAQAAAPGRDMQISDESFLAARNFANKIWNASRFIIMNLEGIDKLDETVKPSELADEWILAEFENARKKISAAYESYDMDCAARELYDFFWTKYCDWYIELSKIRMMSEDIAVKKQVLSILIKILKSALQLMSPVMPFITSEIWEILNKKDSAVIAETTLQDAFEIPNKESVVEKMSLIQDVITKIRTLRSEMNISPAVQVEAIFNISDSSKENILKDNESYVKQLAKISAVKIGKNLKRPNNSALAVAGGFEIFLPLEGLIDIEKEKARLAKEILAARQEIDRTNAKLSNENFIKRAPAAEVEKINIRLNEAKLKIEKIEESLKFLG</sequence>
<dbReference type="Gene3D" id="2.170.220.10">
    <property type="match status" value="1"/>
</dbReference>
<comment type="function">
    <text evidence="12">Catalyzes the attachment of valine to tRNA(Val). As ValRS can inadvertently accommodate and process structurally similar amino acids such as threonine, to avoid such errors, it has a 'posttransfer' editing activity that hydrolyzes mischarged Thr-tRNA(Val) in a tRNA-dependent manner.</text>
</comment>
<keyword evidence="8 12" id="KW-0175">Coiled coil</keyword>
<dbReference type="Pfam" id="PF08264">
    <property type="entry name" value="Anticodon_1"/>
    <property type="match status" value="1"/>
</dbReference>
<keyword evidence="17" id="KW-1185">Reference proteome</keyword>
<feature type="coiled-coil region" evidence="12">
    <location>
        <begin position="817"/>
        <end position="879"/>
    </location>
</feature>
<dbReference type="Gene3D" id="3.90.740.10">
    <property type="entry name" value="Valyl/Leucyl/Isoleucyl-tRNA synthetase, editing domain"/>
    <property type="match status" value="1"/>
</dbReference>
<dbReference type="InterPro" id="IPR010978">
    <property type="entry name" value="tRNA-bd_arm"/>
</dbReference>
<dbReference type="SUPFAM" id="SSF46589">
    <property type="entry name" value="tRNA-binding arm"/>
    <property type="match status" value="1"/>
</dbReference>
<evidence type="ECO:0000256" key="8">
    <source>
        <dbReference type="ARBA" id="ARBA00023054"/>
    </source>
</evidence>
<dbReference type="InterPro" id="IPR002303">
    <property type="entry name" value="Valyl-tRNA_ligase"/>
</dbReference>
<dbReference type="GO" id="GO:0004832">
    <property type="term" value="F:valine-tRNA ligase activity"/>
    <property type="evidence" value="ECO:0007669"/>
    <property type="project" value="UniProtKB-UniRule"/>
</dbReference>
<dbReference type="Gene3D" id="1.10.287.380">
    <property type="entry name" value="Valyl-tRNA synthetase, C-terminal domain"/>
    <property type="match status" value="1"/>
</dbReference>
<keyword evidence="7 12" id="KW-0648">Protein biosynthesis</keyword>
<dbReference type="InterPro" id="IPR037118">
    <property type="entry name" value="Val-tRNA_synth_C_sf"/>
</dbReference>
<dbReference type="InterPro" id="IPR019499">
    <property type="entry name" value="Val-tRNA_synth_tRNA-bd"/>
</dbReference>
<feature type="short sequence motif" description="'KMSKS' region" evidence="12">
    <location>
        <begin position="530"/>
        <end position="534"/>
    </location>
</feature>
<evidence type="ECO:0000256" key="10">
    <source>
        <dbReference type="ARBA" id="ARBA00047552"/>
    </source>
</evidence>
<comment type="subcellular location">
    <subcellularLocation>
        <location evidence="1 12">Cytoplasm</location>
    </subcellularLocation>
</comment>
<dbReference type="EC" id="6.1.1.9" evidence="12"/>
<dbReference type="GO" id="GO:0005829">
    <property type="term" value="C:cytosol"/>
    <property type="evidence" value="ECO:0007669"/>
    <property type="project" value="TreeGrafter"/>
</dbReference>
<keyword evidence="6 12" id="KW-0067">ATP-binding</keyword>
<gene>
    <name evidence="12 16" type="primary">valS</name>
    <name evidence="16" type="ORF">Epro_0146</name>
</gene>
<evidence type="ECO:0000256" key="2">
    <source>
        <dbReference type="ARBA" id="ARBA00011245"/>
    </source>
</evidence>
<evidence type="ECO:0000256" key="1">
    <source>
        <dbReference type="ARBA" id="ARBA00004496"/>
    </source>
</evidence>
<comment type="subunit">
    <text evidence="2 12">Monomer.</text>
</comment>
<dbReference type="FunFam" id="1.10.287.380:FF:000001">
    <property type="entry name" value="Valine--tRNA ligase"/>
    <property type="match status" value="1"/>
</dbReference>
<dbReference type="PRINTS" id="PR00986">
    <property type="entry name" value="TRNASYNTHVAL"/>
</dbReference>
<dbReference type="GO" id="GO:0006438">
    <property type="term" value="P:valyl-tRNA aminoacylation"/>
    <property type="evidence" value="ECO:0007669"/>
    <property type="project" value="UniProtKB-UniRule"/>
</dbReference>
<name>A0A0G3WI17_9BACT</name>
<keyword evidence="9 12" id="KW-0030">Aminoacyl-tRNA synthetase</keyword>
<comment type="domain">
    <text evidence="12">ValRS has two distinct active sites: one for aminoacylation and one for editing. The misactivated threonine is translocated from the active site to the editing site.</text>
</comment>
<comment type="domain">
    <text evidence="12">The C-terminal coiled-coil domain is crucial for aminoacylation activity.</text>
</comment>
<evidence type="ECO:0000256" key="12">
    <source>
        <dbReference type="HAMAP-Rule" id="MF_02004"/>
    </source>
</evidence>
<organism evidence="16 17">
    <name type="scientific">Endomicrobium proavitum</name>
    <dbReference type="NCBI Taxonomy" id="1408281"/>
    <lineage>
        <taxon>Bacteria</taxon>
        <taxon>Pseudomonadati</taxon>
        <taxon>Elusimicrobiota</taxon>
        <taxon>Endomicrobiia</taxon>
        <taxon>Endomicrobiales</taxon>
        <taxon>Endomicrobiaceae</taxon>
        <taxon>Endomicrobium</taxon>
    </lineage>
</organism>
<dbReference type="CDD" id="cd00817">
    <property type="entry name" value="ValRS_core"/>
    <property type="match status" value="1"/>
</dbReference>
<dbReference type="InterPro" id="IPR009080">
    <property type="entry name" value="tRNAsynth_Ia_anticodon-bd"/>
</dbReference>
<evidence type="ECO:0000313" key="17">
    <source>
        <dbReference type="Proteomes" id="UP000035337"/>
    </source>
</evidence>
<dbReference type="PANTHER" id="PTHR11946:SF93">
    <property type="entry name" value="VALINE--TRNA LIGASE, CHLOROPLASTIC_MITOCHONDRIAL 2"/>
    <property type="match status" value="1"/>
</dbReference>
<dbReference type="Pfam" id="PF10458">
    <property type="entry name" value="Val_tRNA-synt_C"/>
    <property type="match status" value="1"/>
</dbReference>
<comment type="similarity">
    <text evidence="11 12">Belongs to the class-I aminoacyl-tRNA synthetase family. ValS type 1 subfamily.</text>
</comment>
<dbReference type="AlphaFoldDB" id="A0A0G3WI17"/>
<dbReference type="Gene3D" id="3.40.50.620">
    <property type="entry name" value="HUPs"/>
    <property type="match status" value="2"/>
</dbReference>
<dbReference type="NCBIfam" id="NF004349">
    <property type="entry name" value="PRK05729.1"/>
    <property type="match status" value="1"/>
</dbReference>
<evidence type="ECO:0000256" key="11">
    <source>
        <dbReference type="ARBA" id="ARBA00060830"/>
    </source>
</evidence>
<dbReference type="PATRIC" id="fig|1408281.3.peg.149"/>
<dbReference type="EMBL" id="CP009498">
    <property type="protein sequence ID" value="AKL97525.1"/>
    <property type="molecule type" value="Genomic_DNA"/>
</dbReference>
<dbReference type="STRING" id="1408281.Epro_0146"/>
<evidence type="ECO:0000259" key="13">
    <source>
        <dbReference type="Pfam" id="PF00133"/>
    </source>
</evidence>
<evidence type="ECO:0000259" key="15">
    <source>
        <dbReference type="Pfam" id="PF10458"/>
    </source>
</evidence>
<dbReference type="GO" id="GO:0002161">
    <property type="term" value="F:aminoacyl-tRNA deacylase activity"/>
    <property type="evidence" value="ECO:0007669"/>
    <property type="project" value="InterPro"/>
</dbReference>
<dbReference type="KEGG" id="epo:Epro_0146"/>
<dbReference type="SUPFAM" id="SSF52374">
    <property type="entry name" value="Nucleotidylyl transferase"/>
    <property type="match status" value="1"/>
</dbReference>
<evidence type="ECO:0000256" key="9">
    <source>
        <dbReference type="ARBA" id="ARBA00023146"/>
    </source>
</evidence>
<feature type="domain" description="Aminoacyl-tRNA synthetase class Ia" evidence="13">
    <location>
        <begin position="14"/>
        <end position="570"/>
    </location>
</feature>
<dbReference type="FunFam" id="3.90.740.10:FF:000008">
    <property type="entry name" value="Valine--tRNA ligase, mitochondrial"/>
    <property type="match status" value="1"/>
</dbReference>
<evidence type="ECO:0000259" key="14">
    <source>
        <dbReference type="Pfam" id="PF08264"/>
    </source>
</evidence>
<dbReference type="PANTHER" id="PTHR11946">
    <property type="entry name" value="VALYL-TRNA SYNTHETASES"/>
    <property type="match status" value="1"/>
</dbReference>
<dbReference type="SUPFAM" id="SSF47323">
    <property type="entry name" value="Anticodon-binding domain of a subclass of class I aminoacyl-tRNA synthetases"/>
    <property type="match status" value="1"/>
</dbReference>
<dbReference type="InterPro" id="IPR013155">
    <property type="entry name" value="M/V/L/I-tRNA-synth_anticd-bd"/>
</dbReference>
<feature type="short sequence motif" description="'HIGH' region" evidence="12">
    <location>
        <begin position="42"/>
        <end position="52"/>
    </location>
</feature>
<evidence type="ECO:0000313" key="16">
    <source>
        <dbReference type="EMBL" id="AKL97525.1"/>
    </source>
</evidence>
<protein>
    <recommendedName>
        <fullName evidence="12">Valine--tRNA ligase</fullName>
        <ecNumber evidence="12">6.1.1.9</ecNumber>
    </recommendedName>
    <alternativeName>
        <fullName evidence="12">Valyl-tRNA synthetase</fullName>
        <shortName evidence="12">ValRS</shortName>
    </alternativeName>
</protein>
<feature type="binding site" evidence="12">
    <location>
        <position position="533"/>
    </location>
    <ligand>
        <name>ATP</name>
        <dbReference type="ChEBI" id="CHEBI:30616"/>
    </ligand>
</feature>
<dbReference type="InterPro" id="IPR033705">
    <property type="entry name" value="Anticodon_Ia_Val"/>
</dbReference>
<reference evidence="16 17" key="1">
    <citation type="submission" date="2014-09" db="EMBL/GenBank/DDBJ databases">
        <title>Complete genome sequence of Endomicrobium proavitum.</title>
        <authorList>
            <person name="Zheng H."/>
        </authorList>
    </citation>
    <scope>NUCLEOTIDE SEQUENCE [LARGE SCALE GENOMIC DNA]</scope>
    <source>
        <strain evidence="16 17">Rsa215</strain>
    </source>
</reference>
<dbReference type="CDD" id="cd07962">
    <property type="entry name" value="Anticodon_Ia_Val"/>
    <property type="match status" value="1"/>
</dbReference>
<keyword evidence="4 12" id="KW-0436">Ligase</keyword>
<dbReference type="Gene3D" id="1.10.730.10">
    <property type="entry name" value="Isoleucyl-tRNA Synthetase, Domain 1"/>
    <property type="match status" value="1"/>
</dbReference>
<evidence type="ECO:0000256" key="7">
    <source>
        <dbReference type="ARBA" id="ARBA00022917"/>
    </source>
</evidence>
<evidence type="ECO:0000256" key="5">
    <source>
        <dbReference type="ARBA" id="ARBA00022741"/>
    </source>
</evidence>
<proteinExistence type="inferred from homology"/>
<feature type="domain" description="Methionyl/Valyl/Leucyl/Isoleucyl-tRNA synthetase anticodon-binding" evidence="14">
    <location>
        <begin position="612"/>
        <end position="758"/>
    </location>
</feature>
<dbReference type="InterPro" id="IPR014729">
    <property type="entry name" value="Rossmann-like_a/b/a_fold"/>
</dbReference>
<dbReference type="SUPFAM" id="SSF50677">
    <property type="entry name" value="ValRS/IleRS/LeuRS editing domain"/>
    <property type="match status" value="1"/>
</dbReference>
<dbReference type="PROSITE" id="PS00178">
    <property type="entry name" value="AA_TRNA_LIGASE_I"/>
    <property type="match status" value="1"/>
</dbReference>
<dbReference type="HAMAP" id="MF_02004">
    <property type="entry name" value="Val_tRNA_synth_type1"/>
    <property type="match status" value="1"/>
</dbReference>
<dbReference type="RefSeq" id="WP_052569681.1">
    <property type="nucleotide sequence ID" value="NZ_CP009498.1"/>
</dbReference>
<keyword evidence="5 12" id="KW-0547">Nucleotide-binding</keyword>
<dbReference type="OrthoDB" id="9810365at2"/>
<evidence type="ECO:0000256" key="4">
    <source>
        <dbReference type="ARBA" id="ARBA00022598"/>
    </source>
</evidence>
<dbReference type="FunFam" id="3.40.50.620:FF:000032">
    <property type="entry name" value="Valine--tRNA ligase"/>
    <property type="match status" value="1"/>
</dbReference>
<dbReference type="InterPro" id="IPR001412">
    <property type="entry name" value="aa-tRNA-synth_I_CS"/>
</dbReference>
<dbReference type="InterPro" id="IPR002300">
    <property type="entry name" value="aa-tRNA-synth_Ia"/>
</dbReference>
<dbReference type="GO" id="GO:0005524">
    <property type="term" value="F:ATP binding"/>
    <property type="evidence" value="ECO:0007669"/>
    <property type="project" value="UniProtKB-UniRule"/>
</dbReference>
<dbReference type="NCBIfam" id="TIGR00422">
    <property type="entry name" value="valS"/>
    <property type="match status" value="1"/>
</dbReference>
<dbReference type="Proteomes" id="UP000035337">
    <property type="component" value="Chromosome"/>
</dbReference>
<evidence type="ECO:0000256" key="3">
    <source>
        <dbReference type="ARBA" id="ARBA00022490"/>
    </source>
</evidence>
<comment type="catalytic activity">
    <reaction evidence="10 12">
        <text>tRNA(Val) + L-valine + ATP = L-valyl-tRNA(Val) + AMP + diphosphate</text>
        <dbReference type="Rhea" id="RHEA:10704"/>
        <dbReference type="Rhea" id="RHEA-COMP:9672"/>
        <dbReference type="Rhea" id="RHEA-COMP:9708"/>
        <dbReference type="ChEBI" id="CHEBI:30616"/>
        <dbReference type="ChEBI" id="CHEBI:33019"/>
        <dbReference type="ChEBI" id="CHEBI:57762"/>
        <dbReference type="ChEBI" id="CHEBI:78442"/>
        <dbReference type="ChEBI" id="CHEBI:78537"/>
        <dbReference type="ChEBI" id="CHEBI:456215"/>
        <dbReference type="EC" id="6.1.1.9"/>
    </reaction>
</comment>
<accession>A0A0G3WI17</accession>